<dbReference type="InterPro" id="IPR014729">
    <property type="entry name" value="Rossmann-like_a/b/a_fold"/>
</dbReference>
<dbReference type="GO" id="GO:0006438">
    <property type="term" value="P:valyl-tRNA aminoacylation"/>
    <property type="evidence" value="ECO:0007669"/>
    <property type="project" value="InterPro"/>
</dbReference>
<dbReference type="PANTHER" id="PTHR11946:SF109">
    <property type="entry name" value="VALINE--TRNA LIGASE"/>
    <property type="match status" value="1"/>
</dbReference>
<dbReference type="eggNOG" id="KOG0432">
    <property type="taxonomic scope" value="Eukaryota"/>
</dbReference>
<dbReference type="OrthoDB" id="5424744at2759"/>
<dbReference type="AlphaFoldDB" id="E9DRR8"/>
<feature type="domain" description="Aminoacyl-tRNA synthetase class Ia" evidence="9">
    <location>
        <begin position="12"/>
        <end position="139"/>
    </location>
</feature>
<evidence type="ECO:0000256" key="8">
    <source>
        <dbReference type="ARBA" id="ARBA00029936"/>
    </source>
</evidence>
<dbReference type="STRING" id="655827.E9DRR8"/>
<accession>E9DRR8</accession>
<evidence type="ECO:0000256" key="5">
    <source>
        <dbReference type="ARBA" id="ARBA00022840"/>
    </source>
</evidence>
<evidence type="ECO:0000256" key="7">
    <source>
        <dbReference type="ARBA" id="ARBA00023146"/>
    </source>
</evidence>
<evidence type="ECO:0000256" key="2">
    <source>
        <dbReference type="ARBA" id="ARBA00013169"/>
    </source>
</evidence>
<dbReference type="HOGENOM" id="CLU_727768_0_0_1"/>
<organism evidence="12">
    <name type="scientific">Metarhizium acridum (strain CQMa 102)</name>
    <dbReference type="NCBI Taxonomy" id="655827"/>
    <lineage>
        <taxon>Eukaryota</taxon>
        <taxon>Fungi</taxon>
        <taxon>Dikarya</taxon>
        <taxon>Ascomycota</taxon>
        <taxon>Pezizomycotina</taxon>
        <taxon>Sordariomycetes</taxon>
        <taxon>Hypocreomycetidae</taxon>
        <taxon>Hypocreales</taxon>
        <taxon>Clavicipitaceae</taxon>
        <taxon>Metarhizium</taxon>
    </lineage>
</organism>
<dbReference type="SUPFAM" id="SSF52374">
    <property type="entry name" value="Nucleotidylyl transferase"/>
    <property type="match status" value="1"/>
</dbReference>
<evidence type="ECO:0000256" key="3">
    <source>
        <dbReference type="ARBA" id="ARBA00022598"/>
    </source>
</evidence>
<dbReference type="PRINTS" id="PR00986">
    <property type="entry name" value="TRNASYNTHVAL"/>
</dbReference>
<evidence type="ECO:0000256" key="6">
    <source>
        <dbReference type="ARBA" id="ARBA00022917"/>
    </source>
</evidence>
<dbReference type="EMBL" id="GL698470">
    <property type="protein sequence ID" value="EFY93946.1"/>
    <property type="molecule type" value="Genomic_DNA"/>
</dbReference>
<keyword evidence="3" id="KW-0436">Ligase</keyword>
<dbReference type="GO" id="GO:0005524">
    <property type="term" value="F:ATP binding"/>
    <property type="evidence" value="ECO:0007669"/>
    <property type="project" value="UniProtKB-KW"/>
</dbReference>
<evidence type="ECO:0000313" key="12">
    <source>
        <dbReference type="Proteomes" id="UP000002499"/>
    </source>
</evidence>
<dbReference type="EC" id="6.1.1.9" evidence="2"/>
<keyword evidence="6" id="KW-0648">Protein biosynthesis</keyword>
<dbReference type="Pfam" id="PF00133">
    <property type="entry name" value="tRNA-synt_1"/>
    <property type="match status" value="1"/>
</dbReference>
<dbReference type="InterPro" id="IPR002303">
    <property type="entry name" value="Valyl-tRNA_ligase"/>
</dbReference>
<dbReference type="SUPFAM" id="SSF47323">
    <property type="entry name" value="Anticodon-binding domain of a subclass of class I aminoacyl-tRNA synthetases"/>
    <property type="match status" value="1"/>
</dbReference>
<keyword evidence="7 11" id="KW-0030">Aminoacyl-tRNA synthetase</keyword>
<dbReference type="GO" id="GO:0004832">
    <property type="term" value="F:valine-tRNA ligase activity"/>
    <property type="evidence" value="ECO:0007669"/>
    <property type="project" value="UniProtKB-EC"/>
</dbReference>
<dbReference type="InterPro" id="IPR013155">
    <property type="entry name" value="M/V/L/I-tRNA-synth_anticd-bd"/>
</dbReference>
<sequence length="380" mass="42904">MVVAICGRSGDVVKPLLKPHWWMRMKPLTKPAMAVVESGELVIRPELQRRQYLQWMRKLQDWCLSRQLWRGHQIRHIDQYRGTEREAREKVEQKLPGKKSTLKRDEDVLDTCFSSALWPFSALGWPDKTSDLEYFPNTTLENRLGHYTVLGNVIEPVDVLDGISVADLHQRLLHGNLAPSEVNNAQKYQKKAFPQGIPQVGADALRFSLTSYVQPPGGDAVGECEFSRSTQIGYRYLYDELFDIYIENSKSIVSDGTPEEARSAMDTLYSILESGLRLVSRFMPFLTEKLWQRLPRRPGDNTCSITIATYPEYESSLHDPTSEVACGLVLGCSKAIRSLLADYAVKHSGLAYIAPLNQVLYDTVSAQLPAIKSVISGRAQ</sequence>
<keyword evidence="5" id="KW-0067">ATP-binding</keyword>
<proteinExistence type="inferred from homology"/>
<name>E9DRR8_METAQ</name>
<protein>
    <recommendedName>
        <fullName evidence="2">valine--tRNA ligase</fullName>
        <ecNumber evidence="2">6.1.1.9</ecNumber>
    </recommendedName>
    <alternativeName>
        <fullName evidence="8">Valyl-tRNA synthetase</fullName>
    </alternativeName>
</protein>
<evidence type="ECO:0000256" key="1">
    <source>
        <dbReference type="ARBA" id="ARBA00005594"/>
    </source>
</evidence>
<dbReference type="InParanoid" id="E9DRR8"/>
<reference evidence="11 12" key="1">
    <citation type="journal article" date="2011" name="PLoS Genet.">
        <title>Genome sequencing and comparative transcriptomics of the model entomopathogenic fungi Metarhizium anisopliae and M. acridum.</title>
        <authorList>
            <person name="Gao Q."/>
            <person name="Jin K."/>
            <person name="Ying S.H."/>
            <person name="Zhang Y."/>
            <person name="Xiao G."/>
            <person name="Shang Y."/>
            <person name="Duan Z."/>
            <person name="Hu X."/>
            <person name="Xie X.Q."/>
            <person name="Zhou G."/>
            <person name="Peng G."/>
            <person name="Luo Z."/>
            <person name="Huang W."/>
            <person name="Wang B."/>
            <person name="Fang W."/>
            <person name="Wang S."/>
            <person name="Zhong Y."/>
            <person name="Ma L.J."/>
            <person name="St Leger R.J."/>
            <person name="Zhao G.P."/>
            <person name="Pei Y."/>
            <person name="Feng M.G."/>
            <person name="Xia Y."/>
            <person name="Wang C."/>
        </authorList>
    </citation>
    <scope>NUCLEOTIDE SEQUENCE [LARGE SCALE GENOMIC DNA]</scope>
    <source>
        <strain evidence="11 12">CQMa 102</strain>
    </source>
</reference>
<evidence type="ECO:0000313" key="11">
    <source>
        <dbReference type="EMBL" id="EFY93946.1"/>
    </source>
</evidence>
<dbReference type="InterPro" id="IPR002300">
    <property type="entry name" value="aa-tRNA-synth_Ia"/>
</dbReference>
<evidence type="ECO:0000259" key="10">
    <source>
        <dbReference type="Pfam" id="PF08264"/>
    </source>
</evidence>
<dbReference type="Pfam" id="PF08264">
    <property type="entry name" value="Anticodon_1"/>
    <property type="match status" value="1"/>
</dbReference>
<evidence type="ECO:0000259" key="9">
    <source>
        <dbReference type="Pfam" id="PF00133"/>
    </source>
</evidence>
<comment type="similarity">
    <text evidence="1">Belongs to the class-I aminoacyl-tRNA synthetase family.</text>
</comment>
<dbReference type="GO" id="GO:0005829">
    <property type="term" value="C:cytosol"/>
    <property type="evidence" value="ECO:0007669"/>
    <property type="project" value="TreeGrafter"/>
</dbReference>
<dbReference type="InterPro" id="IPR009080">
    <property type="entry name" value="tRNAsynth_Ia_anticodon-bd"/>
</dbReference>
<dbReference type="Gene3D" id="3.40.50.620">
    <property type="entry name" value="HUPs"/>
    <property type="match status" value="1"/>
</dbReference>
<dbReference type="PANTHER" id="PTHR11946">
    <property type="entry name" value="VALYL-TRNA SYNTHETASES"/>
    <property type="match status" value="1"/>
</dbReference>
<keyword evidence="4" id="KW-0547">Nucleotide-binding</keyword>
<keyword evidence="12" id="KW-1185">Reference proteome</keyword>
<dbReference type="Gene3D" id="1.10.730.10">
    <property type="entry name" value="Isoleucyl-tRNA Synthetase, Domain 1"/>
    <property type="match status" value="1"/>
</dbReference>
<evidence type="ECO:0000256" key="4">
    <source>
        <dbReference type="ARBA" id="ARBA00022741"/>
    </source>
</evidence>
<feature type="domain" description="Methionyl/Valyl/Leucyl/Isoleucyl-tRNA synthetase anticodon-binding" evidence="10">
    <location>
        <begin position="220"/>
        <end position="348"/>
    </location>
</feature>
<gene>
    <name evidence="11" type="ORF">MAC_00437</name>
</gene>
<dbReference type="Proteomes" id="UP000002499">
    <property type="component" value="Unassembled WGS sequence"/>
</dbReference>